<geneLocation type="plasmid" evidence="1 2">
    <name>pDATS02</name>
</geneLocation>
<dbReference type="RefSeq" id="WP_273991485.1">
    <property type="nucleotide sequence ID" value="NZ_BAABQT010000016.1"/>
</dbReference>
<organism evidence="1 2">
    <name type="scientific">Deinococcus aquaticus</name>
    <dbReference type="NCBI Taxonomy" id="328692"/>
    <lineage>
        <taxon>Bacteria</taxon>
        <taxon>Thermotogati</taxon>
        <taxon>Deinococcota</taxon>
        <taxon>Deinococci</taxon>
        <taxon>Deinococcales</taxon>
        <taxon>Deinococcaceae</taxon>
        <taxon>Deinococcus</taxon>
    </lineage>
</organism>
<dbReference type="EMBL" id="CP115167">
    <property type="protein sequence ID" value="WDA60738.1"/>
    <property type="molecule type" value="Genomic_DNA"/>
</dbReference>
<accession>A0ABY7V6A3</accession>
<keyword evidence="2" id="KW-1185">Reference proteome</keyword>
<reference evidence="1 2" key="1">
    <citation type="submission" date="2022-12" db="EMBL/GenBank/DDBJ databases">
        <title>Genome Sequence of Deinococcus aquaticus Type Strain PB314.</title>
        <authorList>
            <person name="Albert C."/>
            <person name="Hill J."/>
            <person name="Boren L."/>
            <person name="Scholz-Ng S."/>
            <person name="Fatema N."/>
            <person name="Grosso R."/>
            <person name="Soboslay E."/>
            <person name="Tuohy J."/>
        </authorList>
    </citation>
    <scope>NUCLEOTIDE SEQUENCE [LARGE SCALE GENOMIC DNA]</scope>
    <source>
        <strain evidence="1 2">PB-314</strain>
        <plasmid evidence="1 2">pDATS02</plasmid>
    </source>
</reference>
<proteinExistence type="predicted"/>
<sequence length="79" mass="8571">MKAILLKGDGDFELKIEADFSNSLTGEAGDVRVQAEGIDVDTREDFPPAVVYGWFSPAQAREVAQALTEMADRAEQGKP</sequence>
<dbReference type="Proteomes" id="UP001217044">
    <property type="component" value="Plasmid pDATS02"/>
</dbReference>
<gene>
    <name evidence="1" type="ORF">M8445_17370</name>
</gene>
<name>A0ABY7V6A3_9DEIO</name>
<protein>
    <submittedName>
        <fullName evidence="1">Uncharacterized protein</fullName>
    </submittedName>
</protein>
<evidence type="ECO:0000313" key="1">
    <source>
        <dbReference type="EMBL" id="WDA60738.1"/>
    </source>
</evidence>
<keyword evidence="1" id="KW-0614">Plasmid</keyword>
<evidence type="ECO:0000313" key="2">
    <source>
        <dbReference type="Proteomes" id="UP001217044"/>
    </source>
</evidence>